<feature type="compositionally biased region" description="Basic and acidic residues" evidence="4">
    <location>
        <begin position="65"/>
        <end position="86"/>
    </location>
</feature>
<organism evidence="5 6">
    <name type="scientific">Stegodyphus mimosarum</name>
    <name type="common">African social velvet spider</name>
    <dbReference type="NCBI Taxonomy" id="407821"/>
    <lineage>
        <taxon>Eukaryota</taxon>
        <taxon>Metazoa</taxon>
        <taxon>Ecdysozoa</taxon>
        <taxon>Arthropoda</taxon>
        <taxon>Chelicerata</taxon>
        <taxon>Arachnida</taxon>
        <taxon>Araneae</taxon>
        <taxon>Araneomorphae</taxon>
        <taxon>Entelegynae</taxon>
        <taxon>Eresoidea</taxon>
        <taxon>Eresidae</taxon>
        <taxon>Stegodyphus</taxon>
    </lineage>
</organism>
<sequence length="554" mass="61163">MPSAVATTKNISSTDIKEYEISSKLPTDVVTEEIIDSLKTTMSEEEESISSFAGTSSETTTQKTLIEERLPTEESHSESYIDEKRTGSTTEEFQDNAFLGIQTTTEKDANINVKEVETKVTEIISSGSPAEIEEKYEFSTSSYDNDTNLDFTQSSETGDITELKVTEIVHEISTDTSALFSVTDTSSRITETSTNPTLPVRGFEPEENETNSQIGGSAVHITAKPIKDYVLQENLTEEAVTTPFSQNTAFDSSEPGTTVKHSELLSTVVSHLTESTLSDTETTRAANISDESSLILQLNDSSSESPHTFGTEEITSFINTDFPEEDKHRSPEVSNVTSSQTDQGTKAPFTTPVHTELLETVSEIFGQSSPISIISETHGSFESQYSTPSSGFDQDDSQHPLQEEGICFYEGHIFQSAKQIPRRDPCEFCFCFRGDIICLQQSCPPPIRDCFATPIQGFCCPRFHCPVQEMHFNLSTTTTTTAKPRLGQILQKTVAATGCEIDGKVYRVNQLVRPASGPCMQCRCEYGGIMKCDPKDCQPQAPLLLRLNKEFFRK</sequence>
<dbReference type="Gene3D" id="6.20.200.20">
    <property type="match status" value="1"/>
</dbReference>
<dbReference type="STRING" id="407821.A0A087SVQ8"/>
<feature type="region of interest" description="Disordered" evidence="4">
    <location>
        <begin position="187"/>
        <end position="214"/>
    </location>
</feature>
<dbReference type="AlphaFoldDB" id="A0A087SVQ8"/>
<keyword evidence="2" id="KW-0964">Secreted</keyword>
<dbReference type="Proteomes" id="UP000054359">
    <property type="component" value="Unassembled WGS sequence"/>
</dbReference>
<reference evidence="5 6" key="1">
    <citation type="submission" date="2013-11" db="EMBL/GenBank/DDBJ databases">
        <title>Genome sequencing of Stegodyphus mimosarum.</title>
        <authorList>
            <person name="Bechsgaard J."/>
        </authorList>
    </citation>
    <scope>NUCLEOTIDE SEQUENCE [LARGE SCALE GENOMIC DNA]</scope>
</reference>
<dbReference type="OrthoDB" id="10068079at2759"/>
<feature type="region of interest" description="Disordered" evidence="4">
    <location>
        <begin position="322"/>
        <end position="349"/>
    </location>
</feature>
<dbReference type="SUPFAM" id="SSF57603">
    <property type="entry name" value="FnI-like domain"/>
    <property type="match status" value="2"/>
</dbReference>
<feature type="region of interest" description="Disordered" evidence="4">
    <location>
        <begin position="40"/>
        <end position="91"/>
    </location>
</feature>
<evidence type="ECO:0000313" key="5">
    <source>
        <dbReference type="EMBL" id="KFM56947.1"/>
    </source>
</evidence>
<evidence type="ECO:0000256" key="1">
    <source>
        <dbReference type="ARBA" id="ARBA00004613"/>
    </source>
</evidence>
<evidence type="ECO:0000256" key="2">
    <source>
        <dbReference type="ARBA" id="ARBA00022525"/>
    </source>
</evidence>
<evidence type="ECO:0008006" key="7">
    <source>
        <dbReference type="Google" id="ProtNLM"/>
    </source>
</evidence>
<feature type="non-terminal residue" evidence="5">
    <location>
        <position position="554"/>
    </location>
</feature>
<comment type="subcellular location">
    <subcellularLocation>
        <location evidence="1">Secreted</location>
    </subcellularLocation>
</comment>
<dbReference type="EMBL" id="KK112177">
    <property type="protein sequence ID" value="KFM56947.1"/>
    <property type="molecule type" value="Genomic_DNA"/>
</dbReference>
<keyword evidence="6" id="KW-1185">Reference proteome</keyword>
<dbReference type="GO" id="GO:0005576">
    <property type="term" value="C:extracellular region"/>
    <property type="evidence" value="ECO:0007669"/>
    <property type="project" value="UniProtKB-SubCell"/>
</dbReference>
<feature type="compositionally biased region" description="Polar residues" evidence="4">
    <location>
        <begin position="332"/>
        <end position="344"/>
    </location>
</feature>
<dbReference type="InterPro" id="IPR052424">
    <property type="entry name" value="Kielin_Chordin-BMP_Reg"/>
</dbReference>
<feature type="compositionally biased region" description="Polar residues" evidence="4">
    <location>
        <begin position="187"/>
        <end position="197"/>
    </location>
</feature>
<feature type="compositionally biased region" description="Polar residues" evidence="4">
    <location>
        <begin position="52"/>
        <end position="64"/>
    </location>
</feature>
<proteinExistence type="predicted"/>
<evidence type="ECO:0000256" key="4">
    <source>
        <dbReference type="SAM" id="MobiDB-lite"/>
    </source>
</evidence>
<name>A0A087SVQ8_STEMI</name>
<protein>
    <recommendedName>
        <fullName evidence="7">VWFC domain-containing protein</fullName>
    </recommendedName>
</protein>
<gene>
    <name evidence="5" type="ORF">X975_24877</name>
</gene>
<accession>A0A087SVQ8</accession>
<evidence type="ECO:0000313" key="6">
    <source>
        <dbReference type="Proteomes" id="UP000054359"/>
    </source>
</evidence>
<evidence type="ECO:0000256" key="3">
    <source>
        <dbReference type="ARBA" id="ARBA00022729"/>
    </source>
</evidence>
<dbReference type="PANTHER" id="PTHR46698:SF3">
    <property type="entry name" value="TENECTIN ISOFORM 1-RELATED"/>
    <property type="match status" value="1"/>
</dbReference>
<dbReference type="PANTHER" id="PTHR46698">
    <property type="entry name" value="CROSSVEINLESS 2"/>
    <property type="match status" value="1"/>
</dbReference>
<keyword evidence="3" id="KW-0732">Signal</keyword>